<dbReference type="PANTHER" id="PTHR24346:SF72">
    <property type="entry name" value="CAMK PROTEIN KINASE"/>
    <property type="match status" value="1"/>
</dbReference>
<keyword evidence="4" id="KW-0723">Serine/threonine-protein kinase</keyword>
<evidence type="ECO:0000256" key="1">
    <source>
        <dbReference type="ARBA" id="ARBA00022741"/>
    </source>
</evidence>
<organism evidence="7 8">
    <name type="scientific">Physocladia obscura</name>
    <dbReference type="NCBI Taxonomy" id="109957"/>
    <lineage>
        <taxon>Eukaryota</taxon>
        <taxon>Fungi</taxon>
        <taxon>Fungi incertae sedis</taxon>
        <taxon>Chytridiomycota</taxon>
        <taxon>Chytridiomycota incertae sedis</taxon>
        <taxon>Chytridiomycetes</taxon>
        <taxon>Chytridiales</taxon>
        <taxon>Chytriomycetaceae</taxon>
        <taxon>Physocladia</taxon>
    </lineage>
</organism>
<dbReference type="AlphaFoldDB" id="A0AAD5XA09"/>
<keyword evidence="1 3" id="KW-0547">Nucleotide-binding</keyword>
<evidence type="ECO:0000256" key="2">
    <source>
        <dbReference type="ARBA" id="ARBA00022840"/>
    </source>
</evidence>
<feature type="binding site" evidence="3">
    <location>
        <position position="138"/>
    </location>
    <ligand>
        <name>ATP</name>
        <dbReference type="ChEBI" id="CHEBI:30616"/>
    </ligand>
</feature>
<feature type="domain" description="Protein kinase" evidence="6">
    <location>
        <begin position="99"/>
        <end position="330"/>
    </location>
</feature>
<accession>A0AAD5XA09</accession>
<protein>
    <recommendedName>
        <fullName evidence="6">Protein kinase domain-containing protein</fullName>
    </recommendedName>
</protein>
<gene>
    <name evidence="7" type="ORF">HK100_002746</name>
</gene>
<keyword evidence="4" id="KW-0808">Transferase</keyword>
<dbReference type="SUPFAM" id="SSF56112">
    <property type="entry name" value="Protein kinase-like (PK-like)"/>
    <property type="match status" value="2"/>
</dbReference>
<keyword evidence="8" id="KW-1185">Reference proteome</keyword>
<evidence type="ECO:0000313" key="7">
    <source>
        <dbReference type="EMBL" id="KAJ3111264.1"/>
    </source>
</evidence>
<reference evidence="7" key="1">
    <citation type="submission" date="2020-05" db="EMBL/GenBank/DDBJ databases">
        <title>Phylogenomic resolution of chytrid fungi.</title>
        <authorList>
            <person name="Stajich J.E."/>
            <person name="Amses K."/>
            <person name="Simmons R."/>
            <person name="Seto K."/>
            <person name="Myers J."/>
            <person name="Bonds A."/>
            <person name="Quandt C.A."/>
            <person name="Barry K."/>
            <person name="Liu P."/>
            <person name="Grigoriev I."/>
            <person name="Longcore J.E."/>
            <person name="James T.Y."/>
        </authorList>
    </citation>
    <scope>NUCLEOTIDE SEQUENCE</scope>
    <source>
        <strain evidence="7">JEL0513</strain>
    </source>
</reference>
<dbReference type="GO" id="GO:0004674">
    <property type="term" value="F:protein serine/threonine kinase activity"/>
    <property type="evidence" value="ECO:0007669"/>
    <property type="project" value="UniProtKB-KW"/>
</dbReference>
<feature type="region of interest" description="Disordered" evidence="5">
    <location>
        <begin position="1"/>
        <end position="30"/>
    </location>
</feature>
<dbReference type="Proteomes" id="UP001211907">
    <property type="component" value="Unassembled WGS sequence"/>
</dbReference>
<comment type="caution">
    <text evidence="7">The sequence shown here is derived from an EMBL/GenBank/DDBJ whole genome shotgun (WGS) entry which is preliminary data.</text>
</comment>
<dbReference type="PROSITE" id="PS00107">
    <property type="entry name" value="PROTEIN_KINASE_ATP"/>
    <property type="match status" value="1"/>
</dbReference>
<feature type="compositionally biased region" description="Pro residues" evidence="5">
    <location>
        <begin position="68"/>
        <end position="82"/>
    </location>
</feature>
<dbReference type="Gene3D" id="1.10.510.10">
    <property type="entry name" value="Transferase(Phosphotransferase) domain 1"/>
    <property type="match status" value="1"/>
</dbReference>
<feature type="region of interest" description="Disordered" evidence="5">
    <location>
        <begin position="61"/>
        <end position="82"/>
    </location>
</feature>
<dbReference type="InterPro" id="IPR011009">
    <property type="entry name" value="Kinase-like_dom_sf"/>
</dbReference>
<sequence length="330" mass="37117">MDAYRQQQQHQEQQQYQQQQQQQQQQPLNYQQQQPFQYIPFQHHINQTNPYNFQNLASQPLLSATPTPSHPKTPESVPPPKATLPLLHTMDPKFLSIYIPNPVCLGSGGFGFVTSAIRKSDGVEVAVKFILREKVPAKAWVRDSALGVVPTEVYILKHIQHKNIIKFLDYFSDNVYLYLITELHGGAWGTQTSASTFSCASSTSTISSIPQLKSPTVSLASSTSTLYSGEALFQQTSSGTTRGTPLERRSSCDLFECIEFYQRFTEDQARKVFVQIVSAVTYLASVNIIHQDIKDENILIDKDFHVKLIDFGSATIFNNFTISGDNLFLG</sequence>
<dbReference type="InterPro" id="IPR008271">
    <property type="entry name" value="Ser/Thr_kinase_AS"/>
</dbReference>
<dbReference type="GO" id="GO:0045719">
    <property type="term" value="P:negative regulation of glycogen biosynthetic process"/>
    <property type="evidence" value="ECO:0007669"/>
    <property type="project" value="TreeGrafter"/>
</dbReference>
<keyword evidence="2 3" id="KW-0067">ATP-binding</keyword>
<dbReference type="SMART" id="SM00220">
    <property type="entry name" value="S_TKc"/>
    <property type="match status" value="1"/>
</dbReference>
<evidence type="ECO:0000259" key="6">
    <source>
        <dbReference type="PROSITE" id="PS50011"/>
    </source>
</evidence>
<dbReference type="PROSITE" id="PS50011">
    <property type="entry name" value="PROTEIN_KINASE_DOM"/>
    <property type="match status" value="1"/>
</dbReference>
<comment type="similarity">
    <text evidence="4">Belongs to the protein kinase superfamily.</text>
</comment>
<dbReference type="GO" id="GO:0035556">
    <property type="term" value="P:intracellular signal transduction"/>
    <property type="evidence" value="ECO:0007669"/>
    <property type="project" value="TreeGrafter"/>
</dbReference>
<feature type="non-terminal residue" evidence="7">
    <location>
        <position position="1"/>
    </location>
</feature>
<dbReference type="FunFam" id="3.30.200.20:FF:000314">
    <property type="entry name" value="Serine/threonine protein kinase"/>
    <property type="match status" value="1"/>
</dbReference>
<dbReference type="GO" id="GO:0005634">
    <property type="term" value="C:nucleus"/>
    <property type="evidence" value="ECO:0007669"/>
    <property type="project" value="TreeGrafter"/>
</dbReference>
<evidence type="ECO:0000313" key="8">
    <source>
        <dbReference type="Proteomes" id="UP001211907"/>
    </source>
</evidence>
<proteinExistence type="inferred from homology"/>
<evidence type="ECO:0000256" key="5">
    <source>
        <dbReference type="SAM" id="MobiDB-lite"/>
    </source>
</evidence>
<evidence type="ECO:0000256" key="3">
    <source>
        <dbReference type="PROSITE-ProRule" id="PRU10141"/>
    </source>
</evidence>
<dbReference type="PANTHER" id="PTHR24346">
    <property type="entry name" value="MAP/MICROTUBULE AFFINITY-REGULATING KINASE"/>
    <property type="match status" value="1"/>
</dbReference>
<dbReference type="InterPro" id="IPR017441">
    <property type="entry name" value="Protein_kinase_ATP_BS"/>
</dbReference>
<evidence type="ECO:0000256" key="4">
    <source>
        <dbReference type="RuleBase" id="RU000304"/>
    </source>
</evidence>
<name>A0AAD5XA09_9FUNG</name>
<keyword evidence="4" id="KW-0418">Kinase</keyword>
<dbReference type="EMBL" id="JADGJH010001648">
    <property type="protein sequence ID" value="KAJ3111264.1"/>
    <property type="molecule type" value="Genomic_DNA"/>
</dbReference>
<dbReference type="GO" id="GO:0005829">
    <property type="term" value="C:cytosol"/>
    <property type="evidence" value="ECO:0007669"/>
    <property type="project" value="TreeGrafter"/>
</dbReference>
<dbReference type="InterPro" id="IPR000719">
    <property type="entry name" value="Prot_kinase_dom"/>
</dbReference>
<dbReference type="PROSITE" id="PS00108">
    <property type="entry name" value="PROTEIN_KINASE_ST"/>
    <property type="match status" value="1"/>
</dbReference>
<dbReference type="Gene3D" id="3.30.200.20">
    <property type="entry name" value="Phosphorylase Kinase, domain 1"/>
    <property type="match status" value="1"/>
</dbReference>
<dbReference type="GO" id="GO:0005524">
    <property type="term" value="F:ATP binding"/>
    <property type="evidence" value="ECO:0007669"/>
    <property type="project" value="UniProtKB-UniRule"/>
</dbReference>
<dbReference type="Pfam" id="PF00069">
    <property type="entry name" value="Pkinase"/>
    <property type="match status" value="2"/>
</dbReference>